<dbReference type="AlphaFoldDB" id="A0A6J4P4B7"/>
<feature type="compositionally biased region" description="Basic residues" evidence="1">
    <location>
        <begin position="54"/>
        <end position="69"/>
    </location>
</feature>
<feature type="compositionally biased region" description="Basic and acidic residues" evidence="1">
    <location>
        <begin position="113"/>
        <end position="122"/>
    </location>
</feature>
<feature type="compositionally biased region" description="Basic and acidic residues" evidence="1">
    <location>
        <begin position="148"/>
        <end position="157"/>
    </location>
</feature>
<evidence type="ECO:0000313" key="2">
    <source>
        <dbReference type="EMBL" id="CAA9402280.1"/>
    </source>
</evidence>
<feature type="compositionally biased region" description="Basic residues" evidence="1">
    <location>
        <begin position="31"/>
        <end position="40"/>
    </location>
</feature>
<accession>A0A6J4P4B7</accession>
<feature type="non-terminal residue" evidence="2">
    <location>
        <position position="1"/>
    </location>
</feature>
<sequence>DPTPARRPSRGYLGLNRAPLVVSGAGAVVGRRLRHRSRRAGRGDLRNPECRSGHGCRHLHRRRGHRPRRPAPPGRRGGGPLRRGDQRHRAPPRHRRRDARHPLRGRRGRGGRLRSDRPHPDPHGGGSPHAGAQRHLGGPHGRGPRLRHGPDGGERPHHPPAGRAM</sequence>
<reference evidence="2" key="1">
    <citation type="submission" date="2020-02" db="EMBL/GenBank/DDBJ databases">
        <authorList>
            <person name="Meier V. D."/>
        </authorList>
    </citation>
    <scope>NUCLEOTIDE SEQUENCE</scope>
    <source>
        <strain evidence="2">AVDCRST_MAG15</strain>
    </source>
</reference>
<feature type="compositionally biased region" description="Basic and acidic residues" evidence="1">
    <location>
        <begin position="41"/>
        <end position="52"/>
    </location>
</feature>
<evidence type="ECO:0000256" key="1">
    <source>
        <dbReference type="SAM" id="MobiDB-lite"/>
    </source>
</evidence>
<name>A0A6J4P4B7_9RHOB</name>
<feature type="region of interest" description="Disordered" evidence="1">
    <location>
        <begin position="30"/>
        <end position="165"/>
    </location>
</feature>
<organism evidence="2">
    <name type="scientific">uncultured Rubellimicrobium sp</name>
    <dbReference type="NCBI Taxonomy" id="543078"/>
    <lineage>
        <taxon>Bacteria</taxon>
        <taxon>Pseudomonadati</taxon>
        <taxon>Pseudomonadota</taxon>
        <taxon>Alphaproteobacteria</taxon>
        <taxon>Rhodobacterales</taxon>
        <taxon>Roseobacteraceae</taxon>
        <taxon>Rubellimicrobium</taxon>
        <taxon>environmental samples</taxon>
    </lineage>
</organism>
<feature type="non-terminal residue" evidence="2">
    <location>
        <position position="165"/>
    </location>
</feature>
<protein>
    <submittedName>
        <fullName evidence="2">Uncharacterized protein</fullName>
    </submittedName>
</protein>
<dbReference type="EMBL" id="CADCUU010000149">
    <property type="protein sequence ID" value="CAA9402280.1"/>
    <property type="molecule type" value="Genomic_DNA"/>
</dbReference>
<feature type="compositionally biased region" description="Basic residues" evidence="1">
    <location>
        <begin position="89"/>
        <end position="112"/>
    </location>
</feature>
<gene>
    <name evidence="2" type="ORF">AVDCRST_MAG15-1152</name>
</gene>
<proteinExistence type="predicted"/>